<evidence type="ECO:0000313" key="4">
    <source>
        <dbReference type="Proteomes" id="UP001148786"/>
    </source>
</evidence>
<protein>
    <recommendedName>
        <fullName evidence="2">Septin-type G domain-containing protein</fullName>
    </recommendedName>
</protein>
<sequence>MNLDDDSCIYMVDPDSIMTAEARRGSSSLPTKTRSETTVSMRTPPDLVPDTSSNDESEAEDDDETLTMSPAEIRVIRRLAARANVLPVVARADSLTDEKLQAVKNASASPAGYWT</sequence>
<evidence type="ECO:0000313" key="3">
    <source>
        <dbReference type="EMBL" id="KAJ3477784.1"/>
    </source>
</evidence>
<dbReference type="Pfam" id="PF00735">
    <property type="entry name" value="Septin"/>
    <property type="match status" value="1"/>
</dbReference>
<proteinExistence type="predicted"/>
<reference evidence="3" key="1">
    <citation type="submission" date="2022-07" db="EMBL/GenBank/DDBJ databases">
        <title>Genome Sequence of Agrocybe chaxingu.</title>
        <authorList>
            <person name="Buettner E."/>
        </authorList>
    </citation>
    <scope>NUCLEOTIDE SEQUENCE</scope>
    <source>
        <strain evidence="3">MP-N11</strain>
    </source>
</reference>
<gene>
    <name evidence="3" type="ORF">NLJ89_g12398</name>
</gene>
<comment type="caution">
    <text evidence="3">The sequence shown here is derived from an EMBL/GenBank/DDBJ whole genome shotgun (WGS) entry which is preliminary data.</text>
</comment>
<dbReference type="OrthoDB" id="10261408at2759"/>
<feature type="region of interest" description="Disordered" evidence="1">
    <location>
        <begin position="20"/>
        <end position="70"/>
    </location>
</feature>
<dbReference type="InterPro" id="IPR027417">
    <property type="entry name" value="P-loop_NTPase"/>
</dbReference>
<organism evidence="3 4">
    <name type="scientific">Agrocybe chaxingu</name>
    <dbReference type="NCBI Taxonomy" id="84603"/>
    <lineage>
        <taxon>Eukaryota</taxon>
        <taxon>Fungi</taxon>
        <taxon>Dikarya</taxon>
        <taxon>Basidiomycota</taxon>
        <taxon>Agaricomycotina</taxon>
        <taxon>Agaricomycetes</taxon>
        <taxon>Agaricomycetidae</taxon>
        <taxon>Agaricales</taxon>
        <taxon>Agaricineae</taxon>
        <taxon>Strophariaceae</taxon>
        <taxon>Agrocybe</taxon>
    </lineage>
</organism>
<accession>A0A9W8JK28</accession>
<evidence type="ECO:0000256" key="1">
    <source>
        <dbReference type="SAM" id="MobiDB-lite"/>
    </source>
</evidence>
<dbReference type="Gene3D" id="3.40.50.300">
    <property type="entry name" value="P-loop containing nucleotide triphosphate hydrolases"/>
    <property type="match status" value="1"/>
</dbReference>
<dbReference type="EMBL" id="JANKHO010004257">
    <property type="protein sequence ID" value="KAJ3477784.1"/>
    <property type="molecule type" value="Genomic_DNA"/>
</dbReference>
<feature type="domain" description="Septin-type G" evidence="2">
    <location>
        <begin position="67"/>
        <end position="105"/>
    </location>
</feature>
<feature type="compositionally biased region" description="Acidic residues" evidence="1">
    <location>
        <begin position="53"/>
        <end position="65"/>
    </location>
</feature>
<dbReference type="AlphaFoldDB" id="A0A9W8JK28"/>
<dbReference type="InterPro" id="IPR030379">
    <property type="entry name" value="G_SEPTIN_dom"/>
</dbReference>
<evidence type="ECO:0000259" key="2">
    <source>
        <dbReference type="Pfam" id="PF00735"/>
    </source>
</evidence>
<dbReference type="Proteomes" id="UP001148786">
    <property type="component" value="Unassembled WGS sequence"/>
</dbReference>
<feature type="compositionally biased region" description="Polar residues" evidence="1">
    <location>
        <begin position="25"/>
        <end position="41"/>
    </location>
</feature>
<keyword evidence="4" id="KW-1185">Reference proteome</keyword>
<dbReference type="GO" id="GO:0005525">
    <property type="term" value="F:GTP binding"/>
    <property type="evidence" value="ECO:0007669"/>
    <property type="project" value="InterPro"/>
</dbReference>
<name>A0A9W8JK28_9AGAR</name>